<dbReference type="SUPFAM" id="SSF49464">
    <property type="entry name" value="Carboxypeptidase regulatory domain-like"/>
    <property type="match status" value="1"/>
</dbReference>
<evidence type="ECO:0008006" key="4">
    <source>
        <dbReference type="Google" id="ProtNLM"/>
    </source>
</evidence>
<dbReference type="Gene3D" id="2.60.40.1120">
    <property type="entry name" value="Carboxypeptidase-like, regulatory domain"/>
    <property type="match status" value="1"/>
</dbReference>
<name>A0A917N2J6_9SPHI</name>
<sequence length="401" mass="45914">MRLSFIICLLLYAVSGFAQHVITGKVIDIYNKKPVVKASVFLSNTTVGGSTGEDGSYTLNNVKPGQYDMIVSVVGYETYQRTVLVNGLLNIPYIELTPKTISLNAVVVKPDPERERNYNMFKREFFGLTEFADQCKILNPEVLDLDYDKANQTLTASSSDYLDIENRALGYTLKYKLLDFTRDYNTGKFFYMGNVLFQPMKGKPSQMKRWYKNRLNAYRGSMEHYLRSIISNLNTQEGFKTLQLIRKPNPERPPDSIIQAKIRKFRPVSNKGNIIIISDSLTYWNAKNRLHKFTEYLVTKPLRMDSLVKRTNMKGVFALAYQDILYVLYTKKKSDPGYNNTLMNAPDNLTSLMDITEQYAFFDNNGVILNPTAVIVEGNWGTSRVANLLPVDYDPAEKDRK</sequence>
<accession>A0A917N2J6</accession>
<protein>
    <recommendedName>
        <fullName evidence="4">Carboxypeptidase-like regulatory domain-containing protein</fullName>
    </recommendedName>
</protein>
<comment type="caution">
    <text evidence="2">The sequence shown here is derived from an EMBL/GenBank/DDBJ whole genome shotgun (WGS) entry which is preliminary data.</text>
</comment>
<dbReference type="Proteomes" id="UP000662074">
    <property type="component" value="Unassembled WGS sequence"/>
</dbReference>
<reference evidence="2" key="2">
    <citation type="submission" date="2020-09" db="EMBL/GenBank/DDBJ databases">
        <authorList>
            <person name="Sun Q."/>
            <person name="Sedlacek I."/>
        </authorList>
    </citation>
    <scope>NUCLEOTIDE SEQUENCE</scope>
    <source>
        <strain evidence="2">CCM 8711</strain>
    </source>
</reference>
<evidence type="ECO:0000256" key="1">
    <source>
        <dbReference type="SAM" id="SignalP"/>
    </source>
</evidence>
<feature type="signal peptide" evidence="1">
    <location>
        <begin position="1"/>
        <end position="18"/>
    </location>
</feature>
<dbReference type="AlphaFoldDB" id="A0A917N2J6"/>
<keyword evidence="1" id="KW-0732">Signal</keyword>
<dbReference type="EMBL" id="BMDO01000002">
    <property type="protein sequence ID" value="GGI50137.1"/>
    <property type="molecule type" value="Genomic_DNA"/>
</dbReference>
<dbReference type="Pfam" id="PF13715">
    <property type="entry name" value="CarbopepD_reg_2"/>
    <property type="match status" value="1"/>
</dbReference>
<gene>
    <name evidence="2" type="ORF">GCM10011425_13490</name>
</gene>
<keyword evidence="3" id="KW-1185">Reference proteome</keyword>
<evidence type="ECO:0000313" key="2">
    <source>
        <dbReference type="EMBL" id="GGI50137.1"/>
    </source>
</evidence>
<evidence type="ECO:0000313" key="3">
    <source>
        <dbReference type="Proteomes" id="UP000662074"/>
    </source>
</evidence>
<dbReference type="RefSeq" id="WP_188415030.1">
    <property type="nucleotide sequence ID" value="NZ_BMDO01000002.1"/>
</dbReference>
<proteinExistence type="predicted"/>
<feature type="chain" id="PRO_5037180497" description="Carboxypeptidase-like regulatory domain-containing protein" evidence="1">
    <location>
        <begin position="19"/>
        <end position="401"/>
    </location>
</feature>
<reference evidence="2" key="1">
    <citation type="journal article" date="2014" name="Int. J. Syst. Evol. Microbiol.">
        <title>Complete genome sequence of Corynebacterium casei LMG S-19264T (=DSM 44701T), isolated from a smear-ripened cheese.</title>
        <authorList>
            <consortium name="US DOE Joint Genome Institute (JGI-PGF)"/>
            <person name="Walter F."/>
            <person name="Albersmeier A."/>
            <person name="Kalinowski J."/>
            <person name="Ruckert C."/>
        </authorList>
    </citation>
    <scope>NUCLEOTIDE SEQUENCE</scope>
    <source>
        <strain evidence="2">CCM 8711</strain>
    </source>
</reference>
<organism evidence="2 3">
    <name type="scientific">Mucilaginibacter galii</name>
    <dbReference type="NCBI Taxonomy" id="2005073"/>
    <lineage>
        <taxon>Bacteria</taxon>
        <taxon>Pseudomonadati</taxon>
        <taxon>Bacteroidota</taxon>
        <taxon>Sphingobacteriia</taxon>
        <taxon>Sphingobacteriales</taxon>
        <taxon>Sphingobacteriaceae</taxon>
        <taxon>Mucilaginibacter</taxon>
    </lineage>
</organism>
<dbReference type="InterPro" id="IPR008969">
    <property type="entry name" value="CarboxyPept-like_regulatory"/>
</dbReference>